<keyword evidence="1" id="KW-0479">Metal-binding</keyword>
<proteinExistence type="predicted"/>
<dbReference type="GO" id="GO:0046872">
    <property type="term" value="F:metal ion binding"/>
    <property type="evidence" value="ECO:0007669"/>
    <property type="project" value="UniProtKB-KW"/>
</dbReference>
<evidence type="ECO:0000313" key="3">
    <source>
        <dbReference type="EMBL" id="WVZ10159.1"/>
    </source>
</evidence>
<dbReference type="AlphaFoldDB" id="A0AAQ3RZP4"/>
<evidence type="ECO:0000256" key="1">
    <source>
        <dbReference type="ARBA" id="ARBA00022723"/>
    </source>
</evidence>
<dbReference type="PANTHER" id="PTHR46193:SF9">
    <property type="entry name" value="HALOACID DEHALOGENASE-LIKE HYDROLASE DOMAIN-CONTAINING PROTEIN SGPP"/>
    <property type="match status" value="1"/>
</dbReference>
<gene>
    <name evidence="3" type="ORF">V8G54_014689</name>
</gene>
<dbReference type="Proteomes" id="UP001374535">
    <property type="component" value="Chromosome 5"/>
</dbReference>
<dbReference type="GO" id="GO:0003824">
    <property type="term" value="F:catalytic activity"/>
    <property type="evidence" value="ECO:0007669"/>
    <property type="project" value="UniProtKB-ARBA"/>
</dbReference>
<dbReference type="InterPro" id="IPR036412">
    <property type="entry name" value="HAD-like_sf"/>
</dbReference>
<reference evidence="3 4" key="1">
    <citation type="journal article" date="2023" name="Life. Sci Alliance">
        <title>Evolutionary insights into 3D genome organization and epigenetic landscape of Vigna mungo.</title>
        <authorList>
            <person name="Junaid A."/>
            <person name="Singh B."/>
            <person name="Bhatia S."/>
        </authorList>
    </citation>
    <scope>NUCLEOTIDE SEQUENCE [LARGE SCALE GENOMIC DNA]</scope>
    <source>
        <strain evidence="3">Urdbean</strain>
    </source>
</reference>
<organism evidence="3 4">
    <name type="scientific">Vigna mungo</name>
    <name type="common">Black gram</name>
    <name type="synonym">Phaseolus mungo</name>
    <dbReference type="NCBI Taxonomy" id="3915"/>
    <lineage>
        <taxon>Eukaryota</taxon>
        <taxon>Viridiplantae</taxon>
        <taxon>Streptophyta</taxon>
        <taxon>Embryophyta</taxon>
        <taxon>Tracheophyta</taxon>
        <taxon>Spermatophyta</taxon>
        <taxon>Magnoliopsida</taxon>
        <taxon>eudicotyledons</taxon>
        <taxon>Gunneridae</taxon>
        <taxon>Pentapetalae</taxon>
        <taxon>rosids</taxon>
        <taxon>fabids</taxon>
        <taxon>Fabales</taxon>
        <taxon>Fabaceae</taxon>
        <taxon>Papilionoideae</taxon>
        <taxon>50 kb inversion clade</taxon>
        <taxon>NPAAA clade</taxon>
        <taxon>indigoferoid/millettioid clade</taxon>
        <taxon>Phaseoleae</taxon>
        <taxon>Vigna</taxon>
    </lineage>
</organism>
<dbReference type="InterPro" id="IPR051600">
    <property type="entry name" value="Beta-PGM-like"/>
</dbReference>
<dbReference type="InterPro" id="IPR023214">
    <property type="entry name" value="HAD_sf"/>
</dbReference>
<dbReference type="SUPFAM" id="SSF56784">
    <property type="entry name" value="HAD-like"/>
    <property type="match status" value="1"/>
</dbReference>
<dbReference type="EMBL" id="CP144696">
    <property type="protein sequence ID" value="WVZ10159.1"/>
    <property type="molecule type" value="Genomic_DNA"/>
</dbReference>
<evidence type="ECO:0000256" key="2">
    <source>
        <dbReference type="ARBA" id="ARBA00022842"/>
    </source>
</evidence>
<protein>
    <submittedName>
        <fullName evidence="3">Uncharacterized protein</fullName>
    </submittedName>
</protein>
<keyword evidence="4" id="KW-1185">Reference proteome</keyword>
<dbReference type="Gene3D" id="3.40.50.1000">
    <property type="entry name" value="HAD superfamily/HAD-like"/>
    <property type="match status" value="1"/>
</dbReference>
<accession>A0AAQ3RZP4</accession>
<evidence type="ECO:0000313" key="4">
    <source>
        <dbReference type="Proteomes" id="UP001374535"/>
    </source>
</evidence>
<sequence length="354" mass="39898">MKSENYAKLRRIGLNCREDLPAAGLEPASVTLSLEAATEPNSKTDRVALGGRGTSTAPFMPGASARGLVVSTALDVGIEEDEVGDGTLELEARDSEFATEGVAVVEKPRQEEVEENVFAWHFEKASTGFCDLAWEERFFSESHMQRLRSSVFSAPNLKKKYLNSRAAIQDTFFFHKGFLFLSLSPFPDTFERHRVVFTVGTSIASVATACFVKGFDKVRTWVENRGLKRVCSYQFSKRKCNAELIISKLGLSDFDVLIIGDECERGKPYPNPYLKALEVINLLKDHAFVFEVYIFLIGSWDACYWHSYTKPNDLLRKAKSALLINDYEDPKLWVALEEFDKPGVEKLKFLDKNI</sequence>
<keyword evidence="2" id="KW-0460">Magnesium</keyword>
<name>A0AAQ3RZP4_VIGMU</name>
<dbReference type="PANTHER" id="PTHR46193">
    <property type="entry name" value="6-PHOSPHOGLUCONATE PHOSPHATASE"/>
    <property type="match status" value="1"/>
</dbReference>